<dbReference type="Proteomes" id="UP001362999">
    <property type="component" value="Unassembled WGS sequence"/>
</dbReference>
<proteinExistence type="predicted"/>
<evidence type="ECO:0008006" key="3">
    <source>
        <dbReference type="Google" id="ProtNLM"/>
    </source>
</evidence>
<reference evidence="1 2" key="1">
    <citation type="journal article" date="2024" name="J Genomics">
        <title>Draft genome sequencing and assembly of Favolaschia claudopus CIRM-BRFM 2984 isolated from oak limbs.</title>
        <authorList>
            <person name="Navarro D."/>
            <person name="Drula E."/>
            <person name="Chaduli D."/>
            <person name="Cazenave R."/>
            <person name="Ahrendt S."/>
            <person name="Wang J."/>
            <person name="Lipzen A."/>
            <person name="Daum C."/>
            <person name="Barry K."/>
            <person name="Grigoriev I.V."/>
            <person name="Favel A."/>
            <person name="Rosso M.N."/>
            <person name="Martin F."/>
        </authorList>
    </citation>
    <scope>NUCLEOTIDE SEQUENCE [LARGE SCALE GENOMIC DNA]</scope>
    <source>
        <strain evidence="1 2">CIRM-BRFM 2984</strain>
    </source>
</reference>
<dbReference type="EMBL" id="JAWWNJ010000054">
    <property type="protein sequence ID" value="KAK7015224.1"/>
    <property type="molecule type" value="Genomic_DNA"/>
</dbReference>
<gene>
    <name evidence="1" type="ORF">R3P38DRAFT_3570500</name>
</gene>
<keyword evidence="2" id="KW-1185">Reference proteome</keyword>
<evidence type="ECO:0000313" key="1">
    <source>
        <dbReference type="EMBL" id="KAK7015224.1"/>
    </source>
</evidence>
<organism evidence="1 2">
    <name type="scientific">Favolaschia claudopus</name>
    <dbReference type="NCBI Taxonomy" id="2862362"/>
    <lineage>
        <taxon>Eukaryota</taxon>
        <taxon>Fungi</taxon>
        <taxon>Dikarya</taxon>
        <taxon>Basidiomycota</taxon>
        <taxon>Agaricomycotina</taxon>
        <taxon>Agaricomycetes</taxon>
        <taxon>Agaricomycetidae</taxon>
        <taxon>Agaricales</taxon>
        <taxon>Marasmiineae</taxon>
        <taxon>Mycenaceae</taxon>
        <taxon>Favolaschia</taxon>
    </lineage>
</organism>
<name>A0AAW0AQA5_9AGAR</name>
<evidence type="ECO:0000313" key="2">
    <source>
        <dbReference type="Proteomes" id="UP001362999"/>
    </source>
</evidence>
<comment type="caution">
    <text evidence="1">The sequence shown here is derived from an EMBL/GenBank/DDBJ whole genome shotgun (WGS) entry which is preliminary data.</text>
</comment>
<accession>A0AAW0AQA5</accession>
<dbReference type="AlphaFoldDB" id="A0AAW0AQA5"/>
<sequence>MDLPPLPPDDSVIDPILLAQSAAALASQGASNEPQKQENAVWTCRNETTLLDYLLEVMSKSGDGLNFKEATWKASAHRVNSDSREKGGPKTWQSCKSKFQKVAVVVRGEGLRSQVDNKPGDQRSPVDYLYTRGDIRYDISSGHFASNAEPERGVAFSNSLNLNLNAAFRVQPASASRNLIDAAAGPFRVRRSDAFERDVFSVNAEPNLAFRFEGLLNLNAERASGSVRFGVRTDFRTELSQH</sequence>
<protein>
    <recommendedName>
        <fullName evidence="3">Myb-like domain-containing protein</fullName>
    </recommendedName>
</protein>